<feature type="domain" description="Ubiquitin-like" evidence="1">
    <location>
        <begin position="87"/>
        <end position="164"/>
    </location>
</feature>
<dbReference type="AlphaFoldDB" id="A0A4Y7PI69"/>
<evidence type="ECO:0000259" key="1">
    <source>
        <dbReference type="PROSITE" id="PS50053"/>
    </source>
</evidence>
<protein>
    <recommendedName>
        <fullName evidence="1">Ubiquitin-like domain-containing protein</fullName>
    </recommendedName>
</protein>
<dbReference type="InterPro" id="IPR029071">
    <property type="entry name" value="Ubiquitin-like_domsf"/>
</dbReference>
<organism evidence="2 3">
    <name type="scientific">Rickenella mellea</name>
    <dbReference type="NCBI Taxonomy" id="50990"/>
    <lineage>
        <taxon>Eukaryota</taxon>
        <taxon>Fungi</taxon>
        <taxon>Dikarya</taxon>
        <taxon>Basidiomycota</taxon>
        <taxon>Agaricomycotina</taxon>
        <taxon>Agaricomycetes</taxon>
        <taxon>Hymenochaetales</taxon>
        <taxon>Rickenellaceae</taxon>
        <taxon>Rickenella</taxon>
    </lineage>
</organism>
<dbReference type="PROSITE" id="PS50053">
    <property type="entry name" value="UBIQUITIN_2"/>
    <property type="match status" value="2"/>
</dbReference>
<dbReference type="STRING" id="50990.A0A4Y7PI69"/>
<dbReference type="InterPro" id="IPR050158">
    <property type="entry name" value="Ubiquitin_ubiquitin-like"/>
</dbReference>
<dbReference type="Pfam" id="PF00240">
    <property type="entry name" value="ubiquitin"/>
    <property type="match status" value="2"/>
</dbReference>
<reference evidence="2 3" key="1">
    <citation type="submission" date="2018-06" db="EMBL/GenBank/DDBJ databases">
        <title>A transcriptomic atlas of mushroom development highlights an independent origin of complex multicellularity.</title>
        <authorList>
            <consortium name="DOE Joint Genome Institute"/>
            <person name="Krizsan K."/>
            <person name="Almasi E."/>
            <person name="Merenyi Z."/>
            <person name="Sahu N."/>
            <person name="Viragh M."/>
            <person name="Koszo T."/>
            <person name="Mondo S."/>
            <person name="Kiss B."/>
            <person name="Balint B."/>
            <person name="Kues U."/>
            <person name="Barry K."/>
            <person name="Hegedus J.C."/>
            <person name="Henrissat B."/>
            <person name="Johnson J."/>
            <person name="Lipzen A."/>
            <person name="Ohm R."/>
            <person name="Nagy I."/>
            <person name="Pangilinan J."/>
            <person name="Yan J."/>
            <person name="Xiong Y."/>
            <person name="Grigoriev I.V."/>
            <person name="Hibbett D.S."/>
            <person name="Nagy L.G."/>
        </authorList>
    </citation>
    <scope>NUCLEOTIDE SEQUENCE [LARGE SCALE GENOMIC DNA]</scope>
    <source>
        <strain evidence="2 3">SZMC22713</strain>
    </source>
</reference>
<dbReference type="SUPFAM" id="SSF54236">
    <property type="entry name" value="Ubiquitin-like"/>
    <property type="match status" value="2"/>
</dbReference>
<dbReference type="Proteomes" id="UP000294933">
    <property type="component" value="Unassembled WGS sequence"/>
</dbReference>
<dbReference type="InterPro" id="IPR019956">
    <property type="entry name" value="Ubiquitin_dom"/>
</dbReference>
<evidence type="ECO:0000313" key="2">
    <source>
        <dbReference type="EMBL" id="TDL15174.1"/>
    </source>
</evidence>
<keyword evidence="3" id="KW-1185">Reference proteome</keyword>
<dbReference type="EMBL" id="ML170287">
    <property type="protein sequence ID" value="TDL15174.1"/>
    <property type="molecule type" value="Genomic_DNA"/>
</dbReference>
<feature type="domain" description="Ubiquitin-like" evidence="1">
    <location>
        <begin position="5"/>
        <end position="53"/>
    </location>
</feature>
<dbReference type="OrthoDB" id="428577at2759"/>
<gene>
    <name evidence="2" type="ORF">BD410DRAFT_817023</name>
</gene>
<dbReference type="PANTHER" id="PTHR10666">
    <property type="entry name" value="UBIQUITIN"/>
    <property type="match status" value="1"/>
</dbReference>
<sequence length="227" mass="25436">MVCKSSTINNVKAKIQDKAPDQQRLIFAGKQLEDCRILSDYDIQMASTLHLVLVKTLTCKTITPHLTPRTQWAISKTDYNIQNESTLHLILRLREGTQTFVKTITDKTITLQVESSDAIDNEGNGSDKQRLSLAGQQLEDDRTLSDHSTQKESTLHLVLRPRGGMQIFTITLEVEYIPSYDTTANSFFLLTVPQPFDAARVVFAEGAQNMLNDRNGFSDVDISATDD</sequence>
<accession>A0A4Y7PI69</accession>
<dbReference type="InterPro" id="IPR000626">
    <property type="entry name" value="Ubiquitin-like_dom"/>
</dbReference>
<proteinExistence type="predicted"/>
<dbReference type="Gene3D" id="3.10.20.90">
    <property type="entry name" value="Phosphatidylinositol 3-kinase Catalytic Subunit, Chain A, domain 1"/>
    <property type="match status" value="3"/>
</dbReference>
<dbReference type="PRINTS" id="PR00348">
    <property type="entry name" value="UBIQUITIN"/>
</dbReference>
<dbReference type="VEuPathDB" id="FungiDB:BD410DRAFT_817023"/>
<name>A0A4Y7PI69_9AGAM</name>
<dbReference type="SMART" id="SM00213">
    <property type="entry name" value="UBQ"/>
    <property type="match status" value="2"/>
</dbReference>
<evidence type="ECO:0000313" key="3">
    <source>
        <dbReference type="Proteomes" id="UP000294933"/>
    </source>
</evidence>